<dbReference type="GO" id="GO:0003081">
    <property type="term" value="P:regulation of systemic arterial blood pressure by renin-angiotensin"/>
    <property type="evidence" value="ECO:0007669"/>
    <property type="project" value="InterPro"/>
</dbReference>
<evidence type="ECO:0000256" key="6">
    <source>
        <dbReference type="ARBA" id="ARBA00022729"/>
    </source>
</evidence>
<dbReference type="PANTHER" id="PTHR11461:SF13">
    <property type="entry name" value="ANGIOTENSINOGEN"/>
    <property type="match status" value="1"/>
</dbReference>
<dbReference type="Pfam" id="PF00079">
    <property type="entry name" value="Serpin"/>
    <property type="match status" value="1"/>
</dbReference>
<evidence type="ECO:0000256" key="1">
    <source>
        <dbReference type="ARBA" id="ARBA00002747"/>
    </source>
</evidence>
<dbReference type="InterPro" id="IPR000215">
    <property type="entry name" value="Serpin_fam"/>
</dbReference>
<comment type="function">
    <text evidence="11">Stimulates aldosterone release.</text>
</comment>
<evidence type="ECO:0000256" key="5">
    <source>
        <dbReference type="ARBA" id="ARBA00022525"/>
    </source>
</evidence>
<feature type="signal peptide" evidence="16">
    <location>
        <begin position="1"/>
        <end position="22"/>
    </location>
</feature>
<evidence type="ECO:0000256" key="15">
    <source>
        <dbReference type="RuleBase" id="RU000411"/>
    </source>
</evidence>
<dbReference type="GO" id="GO:0042981">
    <property type="term" value="P:regulation of apoptotic process"/>
    <property type="evidence" value="ECO:0007669"/>
    <property type="project" value="TreeGrafter"/>
</dbReference>
<evidence type="ECO:0000256" key="12">
    <source>
        <dbReference type="ARBA" id="ARBA00029391"/>
    </source>
</evidence>
<dbReference type="InterPro" id="IPR042178">
    <property type="entry name" value="Serpin_sf_1"/>
</dbReference>
<evidence type="ECO:0000256" key="4">
    <source>
        <dbReference type="ARBA" id="ARBA00015105"/>
    </source>
</evidence>
<proteinExistence type="inferred from homology"/>
<protein>
    <recommendedName>
        <fullName evidence="4">Angiotensinogen</fullName>
    </recommendedName>
    <alternativeName>
        <fullName evidence="13">Serpin A8</fullName>
    </alternativeName>
</protein>
<dbReference type="PROSITE" id="PS00284">
    <property type="entry name" value="SERPIN"/>
    <property type="match status" value="1"/>
</dbReference>
<keyword evidence="7" id="KW-0838">Vasoactive</keyword>
<keyword evidence="5" id="KW-0964">Secreted</keyword>
<keyword evidence="6 16" id="KW-0732">Signal</keyword>
<feature type="chain" id="PRO_5043897776" description="Angiotensinogen" evidence="16">
    <location>
        <begin position="23"/>
        <end position="463"/>
    </location>
</feature>
<evidence type="ECO:0000256" key="11">
    <source>
        <dbReference type="ARBA" id="ARBA00029380"/>
    </source>
</evidence>
<gene>
    <name evidence="18" type="ORF">XNOV1_A022843</name>
</gene>
<comment type="function">
    <text evidence="1">Essential component of the renin-angiotensin system (RAS), a potent regulator of blood pressure, body fluid and electrolyte homeostasis.</text>
</comment>
<dbReference type="Proteomes" id="UP001178508">
    <property type="component" value="Chromosome 11"/>
</dbReference>
<dbReference type="InterPro" id="IPR000227">
    <property type="entry name" value="Angiotensinogen"/>
</dbReference>
<dbReference type="Gene3D" id="3.30.497.10">
    <property type="entry name" value="Antithrombin, subunit I, domain 2"/>
    <property type="match status" value="1"/>
</dbReference>
<dbReference type="Gene3D" id="2.30.39.10">
    <property type="entry name" value="Alpha-1-antitrypsin, domain 1"/>
    <property type="match status" value="1"/>
</dbReference>
<comment type="similarity">
    <text evidence="3 15">Belongs to the serpin family.</text>
</comment>
<evidence type="ECO:0000256" key="13">
    <source>
        <dbReference type="ARBA" id="ARBA00033182"/>
    </source>
</evidence>
<dbReference type="InterPro" id="IPR042185">
    <property type="entry name" value="Serpin_sf_2"/>
</dbReference>
<accession>A0AAV1G230</accession>
<reference evidence="18" key="1">
    <citation type="submission" date="2023-08" db="EMBL/GenBank/DDBJ databases">
        <authorList>
            <person name="Alioto T."/>
            <person name="Alioto T."/>
            <person name="Gomez Garrido J."/>
        </authorList>
    </citation>
    <scope>NUCLEOTIDE SEQUENCE</scope>
</reference>
<sequence>MKILRPSFLALLLGCYISASQANRVYIHPFTLFAAENVSCETLHTQTSKPLRTLPVAPLDIEVLTPDSRDLSKVDTQRQNITVRTMVLAQLLNTAGLRFYQALSSKQKSSNTLLSPINTYGSLVTFYLAASKRTASSYQLLLGLSSGTDPEDCVSLVDGHKVLKTLQSINSLVDDGPKDEITTQVWAFSRQGAQLSEDFIQGTQDFSDTSFIRSVDFSNPQEAEQVVNTFVEKTSDGKVKGIFGDVNASSDLLFLTSLNFQGNWRTAFQPETTSMQEFYVDDTTTVMAPLMTHTGHYHYLNDKVRRCTVVKLSLSKRSYMMLVLPHEGTKLHDIESKLRSDDISGWYQNLQEGLLELTLPKFSMSSVTNMHELLLNVDPEVEAKLLGSQAEFSQLSDTKPFTIDKVVNKVTFEMTEDDAEPQDMIPAEGVPLKLSINRPFFFSVIEGDSDAILMLGKITNPTL</sequence>
<dbReference type="SMART" id="SM00093">
    <property type="entry name" value="SERPIN"/>
    <property type="match status" value="1"/>
</dbReference>
<keyword evidence="10" id="KW-0839">Vasoconstrictor</keyword>
<evidence type="ECO:0000256" key="7">
    <source>
        <dbReference type="ARBA" id="ARBA00022858"/>
    </source>
</evidence>
<dbReference type="InterPro" id="IPR023796">
    <property type="entry name" value="Serpin_dom"/>
</dbReference>
<dbReference type="SUPFAM" id="SSF56574">
    <property type="entry name" value="Serpins"/>
    <property type="match status" value="1"/>
</dbReference>
<name>A0AAV1G230_XYRNO</name>
<feature type="domain" description="Serpin" evidence="17">
    <location>
        <begin position="97"/>
        <end position="461"/>
    </location>
</feature>
<dbReference type="GO" id="GO:0004867">
    <property type="term" value="F:serine-type endopeptidase inhibitor activity"/>
    <property type="evidence" value="ECO:0007669"/>
    <property type="project" value="InterPro"/>
</dbReference>
<evidence type="ECO:0000256" key="3">
    <source>
        <dbReference type="ARBA" id="ARBA00009500"/>
    </source>
</evidence>
<dbReference type="InterPro" id="IPR036186">
    <property type="entry name" value="Serpin_sf"/>
</dbReference>
<evidence type="ECO:0000256" key="9">
    <source>
        <dbReference type="ARBA" id="ARBA00023180"/>
    </source>
</evidence>
<evidence type="ECO:0000313" key="18">
    <source>
        <dbReference type="EMBL" id="CAJ1067215.1"/>
    </source>
</evidence>
<dbReference type="InterPro" id="IPR023795">
    <property type="entry name" value="Serpin_CS"/>
</dbReference>
<comment type="subcellular location">
    <subcellularLocation>
        <location evidence="2">Secreted</location>
    </subcellularLocation>
</comment>
<dbReference type="GO" id="GO:0005615">
    <property type="term" value="C:extracellular space"/>
    <property type="evidence" value="ECO:0007669"/>
    <property type="project" value="InterPro"/>
</dbReference>
<evidence type="ECO:0000256" key="2">
    <source>
        <dbReference type="ARBA" id="ARBA00004613"/>
    </source>
</evidence>
<evidence type="ECO:0000256" key="8">
    <source>
        <dbReference type="ARBA" id="ARBA00023157"/>
    </source>
</evidence>
<keyword evidence="9" id="KW-0325">Glycoprotein</keyword>
<evidence type="ECO:0000256" key="14">
    <source>
        <dbReference type="ARBA" id="ARBA00046068"/>
    </source>
</evidence>
<organism evidence="18 19">
    <name type="scientific">Xyrichtys novacula</name>
    <name type="common">Pearly razorfish</name>
    <name type="synonym">Hemipteronotus novacula</name>
    <dbReference type="NCBI Taxonomy" id="13765"/>
    <lineage>
        <taxon>Eukaryota</taxon>
        <taxon>Metazoa</taxon>
        <taxon>Chordata</taxon>
        <taxon>Craniata</taxon>
        <taxon>Vertebrata</taxon>
        <taxon>Euteleostomi</taxon>
        <taxon>Actinopterygii</taxon>
        <taxon>Neopterygii</taxon>
        <taxon>Teleostei</taxon>
        <taxon>Neoteleostei</taxon>
        <taxon>Acanthomorphata</taxon>
        <taxon>Eupercaria</taxon>
        <taxon>Labriformes</taxon>
        <taxon>Labridae</taxon>
        <taxon>Xyrichtys</taxon>
    </lineage>
</organism>
<dbReference type="PANTHER" id="PTHR11461">
    <property type="entry name" value="SERINE PROTEASE INHIBITOR, SERPIN"/>
    <property type="match status" value="1"/>
</dbReference>
<keyword evidence="19" id="KW-1185">Reference proteome</keyword>
<dbReference type="EMBL" id="OY660874">
    <property type="protein sequence ID" value="CAJ1067215.1"/>
    <property type="molecule type" value="Genomic_DNA"/>
</dbReference>
<dbReference type="AlphaFoldDB" id="A0AAV1G230"/>
<keyword evidence="8" id="KW-1015">Disulfide bond</keyword>
<comment type="function">
    <text evidence="14">Acts directly on vascular smooth muscle as a potent vasoconstrictor, affects cardiac contractility and heart rate through its action on the sympathetic nervous system, and alters renal sodium and water absorption through its ability to stimulate the zona glomerulosa cells of the adrenal cortex to synthesize and secrete aldosterone. Acts by binding to angiotensin receptors AGTR1 and AGTR2. Also binds the DEAR/FBXW7-AS1 receptor.</text>
</comment>
<evidence type="ECO:0000256" key="10">
    <source>
        <dbReference type="ARBA" id="ARBA00023322"/>
    </source>
</evidence>
<evidence type="ECO:0000256" key="16">
    <source>
        <dbReference type="SAM" id="SignalP"/>
    </source>
</evidence>
<evidence type="ECO:0000259" key="17">
    <source>
        <dbReference type="SMART" id="SM00093"/>
    </source>
</evidence>
<evidence type="ECO:0000313" key="19">
    <source>
        <dbReference type="Proteomes" id="UP001178508"/>
    </source>
</evidence>
<dbReference type="GO" id="GO:0042310">
    <property type="term" value="P:vasoconstriction"/>
    <property type="evidence" value="ECO:0007669"/>
    <property type="project" value="UniProtKB-KW"/>
</dbReference>
<comment type="function">
    <text evidence="12">Is a ligand for the G-protein coupled receptor MAS1. Has vasodilator and antidiuretic effects. Has an antithrombotic effect that involves MAS1-mediated release of nitric oxide from platelets.</text>
</comment>
<dbReference type="PRINTS" id="PR00654">
    <property type="entry name" value="ANGIOTENSNGN"/>
</dbReference>